<dbReference type="SUPFAM" id="SSF52540">
    <property type="entry name" value="P-loop containing nucleoside triphosphate hydrolases"/>
    <property type="match status" value="1"/>
</dbReference>
<dbReference type="AlphaFoldDB" id="A0A3P1WLV8"/>
<dbReference type="Pfam" id="PF13676">
    <property type="entry name" value="TIR_2"/>
    <property type="match status" value="1"/>
</dbReference>
<evidence type="ECO:0000313" key="3">
    <source>
        <dbReference type="EMBL" id="RRD47629.1"/>
    </source>
</evidence>
<dbReference type="SUPFAM" id="SSF52200">
    <property type="entry name" value="Toll/Interleukin receptor TIR domain"/>
    <property type="match status" value="1"/>
</dbReference>
<dbReference type="OrthoDB" id="4326794at2"/>
<feature type="compositionally biased region" description="Gly residues" evidence="1">
    <location>
        <begin position="733"/>
        <end position="772"/>
    </location>
</feature>
<gene>
    <name evidence="3" type="ORF">EII35_14785</name>
</gene>
<reference evidence="3 4" key="1">
    <citation type="submission" date="2018-11" db="EMBL/GenBank/DDBJ databases">
        <title>Genomes From Bacteria Associated with the Canine Oral Cavity: a Test Case for Automated Genome-Based Taxonomic Assignment.</title>
        <authorList>
            <person name="Coil D.A."/>
            <person name="Jospin G."/>
            <person name="Darling A.E."/>
            <person name="Wallis C."/>
            <person name="Davis I.J."/>
            <person name="Harris S."/>
            <person name="Eisen J.A."/>
            <person name="Holcombe L.J."/>
            <person name="O'Flynn C."/>
        </authorList>
    </citation>
    <scope>NUCLEOTIDE SEQUENCE [LARGE SCALE GENOMIC DNA]</scope>
    <source>
        <strain evidence="3 4">OH2822_COT-296</strain>
    </source>
</reference>
<feature type="domain" description="TIR" evidence="2">
    <location>
        <begin position="9"/>
        <end position="170"/>
    </location>
</feature>
<sequence length="772" mass="84635">MSDVNLKERPYSVFVSYARLDDVGGWVTELVAALRREFETSDGQELRVFFDRSDITTLEEWKSKLSYALRQAPVVLACTSENYFASGPCLWEFQGYEGRHRSGSDELPSGLVPVFLEDVDLEEPDEAHERWYEQVHRMQATDLRGMFSREPGSVDHEKLAEVAKGLAEQLRDRWREVKSWERIDSNVGQGTWRFVGRQEELSQLDEVLVDNTSVGVVTAVEGFGGIGKTELVRYYSQQKKGYFAAGTWLLPAEGAKEMLPLLARLATDLPSFMVPEEAKGNPEEAGRCVREELRRRSRDGQHVLLILDNVDQVSLLGAEQLGELPHGREFHVAATTRLGVQDLPDLPQQLAHVPIGGLDVWESVGLLRALQPVRTDDLPDFASADEEQAAHELAELLGGFTLAVEQAGVYLLSNQNVSVREYLEHLRKHGALAGDELTKAGTREQAAILHKQKLLGVILDDMLTSLRESCPGSAEVLHLAAAMPPEMIPWPWLEDLAREIMPEVFEATRTHLKGRWDRIRGILEGRRLIEEGTYPGVTGRMHRLVAEHLNQGNGALLEGIDEYVMARADHVQSDFSSPSNRWEVDALLDALARPLAIRPERFGEIPNFFAHVAAAYVTDARPVVLVEAVVNTLPCESSRTKVMASSVLRDLVWHVDPGRALRLAEESLEVARVLVAEQPESLEARRDLSVSLNKVGDLIGHVDPGRALVLAEEALELRRVLVAEAGQPPCEAGPGGVTGPGGGFDRACGSGSGAPLGGGGAGPGSGVGGAAA</sequence>
<dbReference type="GO" id="GO:0007165">
    <property type="term" value="P:signal transduction"/>
    <property type="evidence" value="ECO:0007669"/>
    <property type="project" value="InterPro"/>
</dbReference>
<protein>
    <submittedName>
        <fullName evidence="3">Toll/interleukin-1 receptor domain-containing protein</fullName>
    </submittedName>
</protein>
<dbReference type="Gene3D" id="3.40.50.10140">
    <property type="entry name" value="Toll/interleukin-1 receptor homology (TIR) domain"/>
    <property type="match status" value="1"/>
</dbReference>
<evidence type="ECO:0000313" key="4">
    <source>
        <dbReference type="Proteomes" id="UP000280935"/>
    </source>
</evidence>
<dbReference type="PROSITE" id="PS50104">
    <property type="entry name" value="TIR"/>
    <property type="match status" value="1"/>
</dbReference>
<dbReference type="EMBL" id="RQYT01000062">
    <property type="protein sequence ID" value="RRD47629.1"/>
    <property type="molecule type" value="Genomic_DNA"/>
</dbReference>
<evidence type="ECO:0000259" key="2">
    <source>
        <dbReference type="PROSITE" id="PS50104"/>
    </source>
</evidence>
<feature type="region of interest" description="Disordered" evidence="1">
    <location>
        <begin position="731"/>
        <end position="772"/>
    </location>
</feature>
<dbReference type="RefSeq" id="WP_125229232.1">
    <property type="nucleotide sequence ID" value="NZ_RQYT01000062.1"/>
</dbReference>
<name>A0A3P1WLV8_9ACTN</name>
<dbReference type="Proteomes" id="UP000280935">
    <property type="component" value="Unassembled WGS sequence"/>
</dbReference>
<accession>A0A3P1WLV8</accession>
<keyword evidence="3" id="KW-0675">Receptor</keyword>
<proteinExistence type="predicted"/>
<organism evidence="3 4">
    <name type="scientific">Arachnia propionica</name>
    <dbReference type="NCBI Taxonomy" id="1750"/>
    <lineage>
        <taxon>Bacteria</taxon>
        <taxon>Bacillati</taxon>
        <taxon>Actinomycetota</taxon>
        <taxon>Actinomycetes</taxon>
        <taxon>Propionibacteriales</taxon>
        <taxon>Propionibacteriaceae</taxon>
        <taxon>Arachnia</taxon>
    </lineage>
</organism>
<evidence type="ECO:0000256" key="1">
    <source>
        <dbReference type="SAM" id="MobiDB-lite"/>
    </source>
</evidence>
<dbReference type="InterPro" id="IPR035897">
    <property type="entry name" value="Toll_tir_struct_dom_sf"/>
</dbReference>
<dbReference type="Gene3D" id="3.40.50.300">
    <property type="entry name" value="P-loop containing nucleotide triphosphate hydrolases"/>
    <property type="match status" value="1"/>
</dbReference>
<dbReference type="InterPro" id="IPR027417">
    <property type="entry name" value="P-loop_NTPase"/>
</dbReference>
<comment type="caution">
    <text evidence="3">The sequence shown here is derived from an EMBL/GenBank/DDBJ whole genome shotgun (WGS) entry which is preliminary data.</text>
</comment>
<dbReference type="InterPro" id="IPR000157">
    <property type="entry name" value="TIR_dom"/>
</dbReference>